<dbReference type="AlphaFoldDB" id="A0A1M4SAB5"/>
<dbReference type="SUPFAM" id="SSF55729">
    <property type="entry name" value="Acyl-CoA N-acyltransferases (Nat)"/>
    <property type="match status" value="1"/>
</dbReference>
<proteinExistence type="predicted"/>
<dbReference type="OrthoDB" id="43577at2"/>
<protein>
    <recommendedName>
        <fullName evidence="3">N-acetyltransferase domain-containing protein</fullName>
    </recommendedName>
</protein>
<evidence type="ECO:0000313" key="1">
    <source>
        <dbReference type="EMBL" id="SHE29141.1"/>
    </source>
</evidence>
<sequence>MWKEIPEKVSQEKLTFDAREIEPILAGPSLKLPPYEPEMAKLKDGSYLYIRPLKKDEVPKLLPFIKKLLDVDHDFYDIVGVRVYGELLGWYRDRLKDPYFMIGTINGKLAGFANARVMNNGIHISLHSMAYIRGLRVGAIMYYAKAKYAFEKLGAKEWWSTFESYNGWKRWGLGMAQPSYPWPDVQHELGGAKVYYITREYWDLSVKEYLKQLVKTDLEKPTQEVIDANKELIIPDSPVV</sequence>
<evidence type="ECO:0008006" key="3">
    <source>
        <dbReference type="Google" id="ProtNLM"/>
    </source>
</evidence>
<dbReference type="STRING" id="1122195.SAMN02745164_00156"/>
<dbReference type="EMBL" id="FQUI01000001">
    <property type="protein sequence ID" value="SHE29141.1"/>
    <property type="molecule type" value="Genomic_DNA"/>
</dbReference>
<keyword evidence="2" id="KW-1185">Reference proteome</keyword>
<organism evidence="1 2">
    <name type="scientific">Marinitoga hydrogenitolerans (strain DSM 16785 / JCM 12826 / AT1271)</name>
    <dbReference type="NCBI Taxonomy" id="1122195"/>
    <lineage>
        <taxon>Bacteria</taxon>
        <taxon>Thermotogati</taxon>
        <taxon>Thermotogota</taxon>
        <taxon>Thermotogae</taxon>
        <taxon>Petrotogales</taxon>
        <taxon>Petrotogaceae</taxon>
        <taxon>Marinitoga</taxon>
    </lineage>
</organism>
<evidence type="ECO:0000313" key="2">
    <source>
        <dbReference type="Proteomes" id="UP000184334"/>
    </source>
</evidence>
<dbReference type="Proteomes" id="UP000184334">
    <property type="component" value="Unassembled WGS sequence"/>
</dbReference>
<dbReference type="InterPro" id="IPR016181">
    <property type="entry name" value="Acyl_CoA_acyltransferase"/>
</dbReference>
<reference evidence="1" key="1">
    <citation type="submission" date="2016-11" db="EMBL/GenBank/DDBJ databases">
        <authorList>
            <person name="Varghese N."/>
            <person name="Submissions S."/>
        </authorList>
    </citation>
    <scope>NUCLEOTIDE SEQUENCE [LARGE SCALE GENOMIC DNA]</scope>
    <source>
        <strain evidence="1">DSM 16785</strain>
    </source>
</reference>
<accession>A0A1M4SAB5</accession>
<name>A0A1M4SAB5_MARH1</name>
<comment type="caution">
    <text evidence="1">The sequence shown here is derived from an EMBL/GenBank/DDBJ whole genome shotgun (WGS) entry which is preliminary data.</text>
</comment>
<dbReference type="RefSeq" id="WP_072862403.1">
    <property type="nucleotide sequence ID" value="NZ_FQUI01000001.1"/>
</dbReference>
<gene>
    <name evidence="1" type="ORF">SAMN02745164_00156</name>
</gene>